<evidence type="ECO:0000313" key="1">
    <source>
        <dbReference type="EMBL" id="DAF51312.1"/>
    </source>
</evidence>
<dbReference type="EMBL" id="BK032613">
    <property type="protein sequence ID" value="DAF51312.1"/>
    <property type="molecule type" value="Genomic_DNA"/>
</dbReference>
<protein>
    <submittedName>
        <fullName evidence="1">Uncharacterized protein</fullName>
    </submittedName>
</protein>
<proteinExistence type="predicted"/>
<name>A0A8S5SK65_9CAUD</name>
<organism evidence="1">
    <name type="scientific">Siphoviridae sp. ctRGj11</name>
    <dbReference type="NCBI Taxonomy" id="2827868"/>
    <lineage>
        <taxon>Viruses</taxon>
        <taxon>Duplodnaviria</taxon>
        <taxon>Heunggongvirae</taxon>
        <taxon>Uroviricota</taxon>
        <taxon>Caudoviricetes</taxon>
    </lineage>
</organism>
<accession>A0A8S5SK65</accession>
<sequence>MTANDYVATIVDQLTEWGINYSETTEGVSVGNIHLEIAEDGYRPAGTILDGTETVAVTSDADKAAALLAFPLARRAWGLGYTGDFEVGYVNSEVEMILSYESSDLAISAGIDEADRFTVTGHGLFRQAVGMSDLEAILTSTELAYGDPREAWQALCGASDFGFDDWEAIVEFLNDDARFTHGARFTKVESYATERAALVEDWDNESPMRVIDVETAEDTTHWAASDAAAAVLYAIS</sequence>
<reference evidence="1" key="1">
    <citation type="journal article" date="2021" name="Proc. Natl. Acad. Sci. U.S.A.">
        <title>A Catalog of Tens of Thousands of Viruses from Human Metagenomes Reveals Hidden Associations with Chronic Diseases.</title>
        <authorList>
            <person name="Tisza M.J."/>
            <person name="Buck C.B."/>
        </authorList>
    </citation>
    <scope>NUCLEOTIDE SEQUENCE</scope>
    <source>
        <strain evidence="1">CtRGj11</strain>
    </source>
</reference>